<name>A0ACB7SJQ0_HYAAI</name>
<protein>
    <submittedName>
        <fullName evidence="1">Uncharacterized protein</fullName>
    </submittedName>
</protein>
<sequence length="128" mass="14618">MRPPDDNSDRPSTEELPARRWRRRLVFTLPGEDAAGTNWSATAPQHEPDPVFTARNDNGASRKRGGDFPAFLAEVPAAPGGKRQRTSEEESGSVHEKCVMCTFLGKFTMCYDWLFYCLLAWLFLQWFF</sequence>
<organism evidence="1 2">
    <name type="scientific">Hyalomma asiaticum</name>
    <name type="common">Tick</name>
    <dbReference type="NCBI Taxonomy" id="266040"/>
    <lineage>
        <taxon>Eukaryota</taxon>
        <taxon>Metazoa</taxon>
        <taxon>Ecdysozoa</taxon>
        <taxon>Arthropoda</taxon>
        <taxon>Chelicerata</taxon>
        <taxon>Arachnida</taxon>
        <taxon>Acari</taxon>
        <taxon>Parasitiformes</taxon>
        <taxon>Ixodida</taxon>
        <taxon>Ixodoidea</taxon>
        <taxon>Ixodidae</taxon>
        <taxon>Hyalomminae</taxon>
        <taxon>Hyalomma</taxon>
    </lineage>
</organism>
<proteinExistence type="predicted"/>
<accession>A0ACB7SJQ0</accession>
<comment type="caution">
    <text evidence="1">The sequence shown here is derived from an EMBL/GenBank/DDBJ whole genome shotgun (WGS) entry which is preliminary data.</text>
</comment>
<gene>
    <name evidence="1" type="ORF">HPB50_020677</name>
</gene>
<dbReference type="EMBL" id="CM023484">
    <property type="protein sequence ID" value="KAH6934139.1"/>
    <property type="molecule type" value="Genomic_DNA"/>
</dbReference>
<reference evidence="1" key="1">
    <citation type="submission" date="2020-05" db="EMBL/GenBank/DDBJ databases">
        <title>Large-scale comparative analyses of tick genomes elucidate their genetic diversity and vector capacities.</title>
        <authorList>
            <person name="Jia N."/>
            <person name="Wang J."/>
            <person name="Shi W."/>
            <person name="Du L."/>
            <person name="Sun Y."/>
            <person name="Zhan W."/>
            <person name="Jiang J."/>
            <person name="Wang Q."/>
            <person name="Zhang B."/>
            <person name="Ji P."/>
            <person name="Sakyi L.B."/>
            <person name="Cui X."/>
            <person name="Yuan T."/>
            <person name="Jiang B."/>
            <person name="Yang W."/>
            <person name="Lam T.T.-Y."/>
            <person name="Chang Q."/>
            <person name="Ding S."/>
            <person name="Wang X."/>
            <person name="Zhu J."/>
            <person name="Ruan X."/>
            <person name="Zhao L."/>
            <person name="Wei J."/>
            <person name="Que T."/>
            <person name="Du C."/>
            <person name="Cheng J."/>
            <person name="Dai P."/>
            <person name="Han X."/>
            <person name="Huang E."/>
            <person name="Gao Y."/>
            <person name="Liu J."/>
            <person name="Shao H."/>
            <person name="Ye R."/>
            <person name="Li L."/>
            <person name="Wei W."/>
            <person name="Wang X."/>
            <person name="Wang C."/>
            <person name="Yang T."/>
            <person name="Huo Q."/>
            <person name="Li W."/>
            <person name="Guo W."/>
            <person name="Chen H."/>
            <person name="Zhou L."/>
            <person name="Ni X."/>
            <person name="Tian J."/>
            <person name="Zhou Y."/>
            <person name="Sheng Y."/>
            <person name="Liu T."/>
            <person name="Pan Y."/>
            <person name="Xia L."/>
            <person name="Li J."/>
            <person name="Zhao F."/>
            <person name="Cao W."/>
        </authorList>
    </citation>
    <scope>NUCLEOTIDE SEQUENCE</scope>
    <source>
        <strain evidence="1">Hyas-2018</strain>
    </source>
</reference>
<dbReference type="Proteomes" id="UP000821845">
    <property type="component" value="Chromosome 4"/>
</dbReference>
<evidence type="ECO:0000313" key="1">
    <source>
        <dbReference type="EMBL" id="KAH6934139.1"/>
    </source>
</evidence>
<evidence type="ECO:0000313" key="2">
    <source>
        <dbReference type="Proteomes" id="UP000821845"/>
    </source>
</evidence>
<keyword evidence="2" id="KW-1185">Reference proteome</keyword>